<accession>A0ABN8R0B7</accession>
<evidence type="ECO:0000313" key="3">
    <source>
        <dbReference type="EMBL" id="CAH3171495.1"/>
    </source>
</evidence>
<feature type="domain" description="EF-hand" evidence="2">
    <location>
        <begin position="59"/>
        <end position="94"/>
    </location>
</feature>
<comment type="caution">
    <text evidence="3">The sequence shown here is derived from an EMBL/GenBank/DDBJ whole genome shotgun (WGS) entry which is preliminary data.</text>
</comment>
<gene>
    <name evidence="3" type="ORF">PEVE_00007916</name>
</gene>
<proteinExistence type="predicted"/>
<dbReference type="PANTHER" id="PTHR16213">
    <property type="entry name" value="SELENOPROTEIN N"/>
    <property type="match status" value="1"/>
</dbReference>
<evidence type="ECO:0000259" key="2">
    <source>
        <dbReference type="PROSITE" id="PS50222"/>
    </source>
</evidence>
<feature type="region of interest" description="Disordered" evidence="1">
    <location>
        <begin position="322"/>
        <end position="343"/>
    </location>
</feature>
<organism evidence="3 4">
    <name type="scientific">Porites evermanni</name>
    <dbReference type="NCBI Taxonomy" id="104178"/>
    <lineage>
        <taxon>Eukaryota</taxon>
        <taxon>Metazoa</taxon>
        <taxon>Cnidaria</taxon>
        <taxon>Anthozoa</taxon>
        <taxon>Hexacorallia</taxon>
        <taxon>Scleractinia</taxon>
        <taxon>Fungiina</taxon>
        <taxon>Poritidae</taxon>
        <taxon>Porites</taxon>
    </lineage>
</organism>
<keyword evidence="4" id="KW-1185">Reference proteome</keyword>
<dbReference type="PROSITE" id="PS50222">
    <property type="entry name" value="EF_HAND_2"/>
    <property type="match status" value="1"/>
</dbReference>
<feature type="region of interest" description="Disordered" evidence="1">
    <location>
        <begin position="98"/>
        <end position="123"/>
    </location>
</feature>
<sequence length="560" mass="63031">MKENNSKKPATSGWKFVLISVFFAVLAVVVDRVVITPVLLNRSLLGKNRETARYFENGVVDEEVLSLFVTYDQNLDGVLDLSEFVQVANRILDRKVVDGPGKPVDPNSDVSDHEPELHDGNGEQLTLFSNFTPLVLSTMTKYSTSDESYTDNENQLEGLKSWTSASASMATFPVNRFVAFLPHGTQSPNLGQPWFIVESRIDKMGPGLTSDRYYPPLIKGRLAIIYRLLAMFHPRPFLLTRFGPQGTVACIRAENKDYLDIVFRIHAEFQLNEPPLLPFWFTPGQFLGNIVIQKDGSHVHSFHLAVPNNRSLNVDMEWLIPEGTNDEDRAEGDKESRDQGGNMEVDIGFLPQMELKSRLPSTLMNEQQPDEVSTESESDDIKWETEISFEDAYKALEEQLYGFKKVPYLQFSDAMNQAKAENKLPRQNMALFSLLFCTLGSGRTLRDGPLESSPIVRLLREKFISSWSLVAELKNIAANATDAEIKTAAKSHLDSYRFPVESLVSLPNGTVLSKLNANDLMESESSGLKFPSEFDFSDDLSVVYYKFLDDGLTKAKMYQL</sequence>
<dbReference type="InterPro" id="IPR002048">
    <property type="entry name" value="EF_hand_dom"/>
</dbReference>
<evidence type="ECO:0000313" key="4">
    <source>
        <dbReference type="Proteomes" id="UP001159427"/>
    </source>
</evidence>
<feature type="compositionally biased region" description="Basic and acidic residues" evidence="1">
    <location>
        <begin position="110"/>
        <end position="121"/>
    </location>
</feature>
<reference evidence="3 4" key="1">
    <citation type="submission" date="2022-05" db="EMBL/GenBank/DDBJ databases">
        <authorList>
            <consortium name="Genoscope - CEA"/>
            <person name="William W."/>
        </authorList>
    </citation>
    <scope>NUCLEOTIDE SEQUENCE [LARGE SCALE GENOMIC DNA]</scope>
</reference>
<dbReference type="Proteomes" id="UP001159427">
    <property type="component" value="Unassembled WGS sequence"/>
</dbReference>
<dbReference type="EMBL" id="CALNXI010001532">
    <property type="protein sequence ID" value="CAH3171495.1"/>
    <property type="molecule type" value="Genomic_DNA"/>
</dbReference>
<name>A0ABN8R0B7_9CNID</name>
<dbReference type="PANTHER" id="PTHR16213:SF78">
    <property type="entry name" value="SELENOPROTEIN N"/>
    <property type="match status" value="1"/>
</dbReference>
<evidence type="ECO:0000256" key="1">
    <source>
        <dbReference type="SAM" id="MobiDB-lite"/>
    </source>
</evidence>
<protein>
    <recommendedName>
        <fullName evidence="2">EF-hand domain-containing protein</fullName>
    </recommendedName>
</protein>